<keyword evidence="3 9" id="KW-0698">rRNA processing</keyword>
<feature type="binding site" evidence="9">
    <location>
        <position position="122"/>
    </location>
    <ligand>
        <name>Zn(2+)</name>
        <dbReference type="ChEBI" id="CHEBI:29105"/>
        <note>catalytic</note>
    </ligand>
</feature>
<dbReference type="AlphaFoldDB" id="A0AAP4BQP6"/>
<comment type="similarity">
    <text evidence="1 9">Belongs to the endoribonuclease YbeY family.</text>
</comment>
<keyword evidence="14" id="KW-1185">Reference proteome</keyword>
<evidence type="ECO:0000313" key="12">
    <source>
        <dbReference type="EMBL" id="MDK4306575.1"/>
    </source>
</evidence>
<feature type="binding site" evidence="9">
    <location>
        <position position="132"/>
    </location>
    <ligand>
        <name>Zn(2+)</name>
        <dbReference type="ChEBI" id="CHEBI:29105"/>
        <note>catalytic</note>
    </ligand>
</feature>
<reference evidence="12 14" key="1">
    <citation type="submission" date="2023-05" db="EMBL/GenBank/DDBJ databases">
        <title>Metabolic capabilities are highly conserved among human nasal-associated Corynebacterium species in pangenomic analyses.</title>
        <authorList>
            <person name="Tran T.H."/>
            <person name="Roberts A.Q."/>
            <person name="Escapa I.F."/>
            <person name="Gao W."/>
            <person name="Conlan S."/>
            <person name="Kong H."/>
            <person name="Segre J.A."/>
            <person name="Kelly M.S."/>
            <person name="Lemon K.P."/>
        </authorList>
    </citation>
    <scope>NUCLEOTIDE SEQUENCE</scope>
    <source>
        <strain evidence="12">KPL2773</strain>
        <strain evidence="11 14">KPL3772</strain>
    </source>
</reference>
<keyword evidence="5 9" id="KW-0479">Metal-binding</keyword>
<comment type="function">
    <text evidence="9">Single strand-specific metallo-endoribonuclease involved in late-stage 70S ribosome quality control and in maturation of the 3' terminus of the 16S rRNA.</text>
</comment>
<dbReference type="Pfam" id="PF02130">
    <property type="entry name" value="YbeY"/>
    <property type="match status" value="1"/>
</dbReference>
<dbReference type="NCBIfam" id="TIGR00043">
    <property type="entry name" value="rRNA maturation RNase YbeY"/>
    <property type="match status" value="1"/>
</dbReference>
<keyword evidence="2 9" id="KW-0690">Ribosome biogenesis</keyword>
<dbReference type="PANTHER" id="PTHR46986:SF1">
    <property type="entry name" value="ENDORIBONUCLEASE YBEY, CHLOROPLASTIC"/>
    <property type="match status" value="1"/>
</dbReference>
<evidence type="ECO:0000256" key="7">
    <source>
        <dbReference type="ARBA" id="ARBA00022801"/>
    </source>
</evidence>
<evidence type="ECO:0000256" key="8">
    <source>
        <dbReference type="ARBA" id="ARBA00022833"/>
    </source>
</evidence>
<sequence>MSIDFFNESGFDGINEEMLLDVAAFSLAAMDVSPDVEATITCVDEDTIAELHMHWMNLPGPTDVMSFPIDELTPGFHTPRPDGEAVGPAMLGDIVLCPEFAQKQADAGGHSLAHELALLTTHSCLHLLGYDHGTPAEEKEMFALQNEILADWYDDVSRRGKKFPPKPTGPQAFPSAADRADLDEQLASQSLADGHIPAIAQPQEKASEKPNGESRGAGEEN</sequence>
<dbReference type="HAMAP" id="MF_00009">
    <property type="entry name" value="Endoribonucl_YbeY"/>
    <property type="match status" value="1"/>
</dbReference>
<keyword evidence="8 9" id="KW-0862">Zinc</keyword>
<keyword evidence="4 9" id="KW-0540">Nuclease</keyword>
<evidence type="ECO:0000256" key="5">
    <source>
        <dbReference type="ARBA" id="ARBA00022723"/>
    </source>
</evidence>
<evidence type="ECO:0000256" key="9">
    <source>
        <dbReference type="HAMAP-Rule" id="MF_00009"/>
    </source>
</evidence>
<dbReference type="Proteomes" id="UP001224412">
    <property type="component" value="Unassembled WGS sequence"/>
</dbReference>
<keyword evidence="7 9" id="KW-0378">Hydrolase</keyword>
<dbReference type="SUPFAM" id="SSF55486">
    <property type="entry name" value="Metalloproteases ('zincins'), catalytic domain"/>
    <property type="match status" value="1"/>
</dbReference>
<feature type="binding site" evidence="9">
    <location>
        <position position="126"/>
    </location>
    <ligand>
        <name>Zn(2+)</name>
        <dbReference type="ChEBI" id="CHEBI:29105"/>
        <note>catalytic</note>
    </ligand>
</feature>
<dbReference type="InterPro" id="IPR002036">
    <property type="entry name" value="YbeY"/>
</dbReference>
<comment type="caution">
    <text evidence="12">The sequence shown here is derived from an EMBL/GenBank/DDBJ whole genome shotgun (WGS) entry which is preliminary data.</text>
</comment>
<evidence type="ECO:0000256" key="10">
    <source>
        <dbReference type="SAM" id="MobiDB-lite"/>
    </source>
</evidence>
<evidence type="ECO:0000313" key="14">
    <source>
        <dbReference type="Proteomes" id="UP001239759"/>
    </source>
</evidence>
<comment type="cofactor">
    <cofactor evidence="9">
        <name>Zn(2+)</name>
        <dbReference type="ChEBI" id="CHEBI:29105"/>
    </cofactor>
    <text evidence="9">Binds 1 zinc ion.</text>
</comment>
<dbReference type="PROSITE" id="PS01306">
    <property type="entry name" value="UPF0054"/>
    <property type="match status" value="1"/>
</dbReference>
<feature type="compositionally biased region" description="Basic and acidic residues" evidence="10">
    <location>
        <begin position="205"/>
        <end position="221"/>
    </location>
</feature>
<dbReference type="Proteomes" id="UP001239759">
    <property type="component" value="Unassembled WGS sequence"/>
</dbReference>
<evidence type="ECO:0000313" key="13">
    <source>
        <dbReference type="Proteomes" id="UP001224412"/>
    </source>
</evidence>
<organism evidence="12 13">
    <name type="scientific">Corynebacterium pseudodiphtheriticum</name>
    <dbReference type="NCBI Taxonomy" id="37637"/>
    <lineage>
        <taxon>Bacteria</taxon>
        <taxon>Bacillati</taxon>
        <taxon>Actinomycetota</taxon>
        <taxon>Actinomycetes</taxon>
        <taxon>Mycobacteriales</taxon>
        <taxon>Corynebacteriaceae</taxon>
        <taxon>Corynebacterium</taxon>
    </lineage>
</organism>
<evidence type="ECO:0000313" key="11">
    <source>
        <dbReference type="EMBL" id="MDK4290250.1"/>
    </source>
</evidence>
<accession>A0AAP4BQP6</accession>
<dbReference type="GO" id="GO:0005737">
    <property type="term" value="C:cytoplasm"/>
    <property type="evidence" value="ECO:0007669"/>
    <property type="project" value="UniProtKB-SubCell"/>
</dbReference>
<dbReference type="InterPro" id="IPR023091">
    <property type="entry name" value="MetalPrtase_cat_dom_sf_prd"/>
</dbReference>
<dbReference type="GO" id="GO:0008270">
    <property type="term" value="F:zinc ion binding"/>
    <property type="evidence" value="ECO:0007669"/>
    <property type="project" value="UniProtKB-UniRule"/>
</dbReference>
<evidence type="ECO:0000256" key="6">
    <source>
        <dbReference type="ARBA" id="ARBA00022759"/>
    </source>
</evidence>
<keyword evidence="6 9" id="KW-0255">Endonuclease</keyword>
<proteinExistence type="inferred from homology"/>
<comment type="subcellular location">
    <subcellularLocation>
        <location evidence="9">Cytoplasm</location>
    </subcellularLocation>
</comment>
<dbReference type="GO" id="GO:0006364">
    <property type="term" value="P:rRNA processing"/>
    <property type="evidence" value="ECO:0007669"/>
    <property type="project" value="UniProtKB-UniRule"/>
</dbReference>
<gene>
    <name evidence="9 12" type="primary">ybeY</name>
    <name evidence="11" type="ORF">QPX23_05865</name>
    <name evidence="12" type="ORF">QPX42_03285</name>
</gene>
<feature type="region of interest" description="Disordered" evidence="10">
    <location>
        <begin position="160"/>
        <end position="221"/>
    </location>
</feature>
<dbReference type="RefSeq" id="WP_021351790.1">
    <property type="nucleotide sequence ID" value="NZ_CP051667.1"/>
</dbReference>
<dbReference type="GO" id="GO:0004521">
    <property type="term" value="F:RNA endonuclease activity"/>
    <property type="evidence" value="ECO:0007669"/>
    <property type="project" value="UniProtKB-UniRule"/>
</dbReference>
<evidence type="ECO:0000256" key="2">
    <source>
        <dbReference type="ARBA" id="ARBA00022517"/>
    </source>
</evidence>
<dbReference type="Gene3D" id="3.40.390.30">
    <property type="entry name" value="Metalloproteases ('zincins'), catalytic domain"/>
    <property type="match status" value="1"/>
</dbReference>
<name>A0AAP4BQP6_9CORY</name>
<protein>
    <recommendedName>
        <fullName evidence="9">Endoribonuclease YbeY</fullName>
        <ecNumber evidence="9">3.1.-.-</ecNumber>
    </recommendedName>
</protein>
<dbReference type="GO" id="GO:0004222">
    <property type="term" value="F:metalloendopeptidase activity"/>
    <property type="evidence" value="ECO:0007669"/>
    <property type="project" value="InterPro"/>
</dbReference>
<evidence type="ECO:0000256" key="3">
    <source>
        <dbReference type="ARBA" id="ARBA00022552"/>
    </source>
</evidence>
<dbReference type="EMBL" id="JASNUQ010000007">
    <property type="protein sequence ID" value="MDK4290250.1"/>
    <property type="molecule type" value="Genomic_DNA"/>
</dbReference>
<evidence type="ECO:0000256" key="4">
    <source>
        <dbReference type="ARBA" id="ARBA00022722"/>
    </source>
</evidence>
<dbReference type="InterPro" id="IPR020549">
    <property type="entry name" value="YbeY_CS"/>
</dbReference>
<keyword evidence="9" id="KW-0963">Cytoplasm</keyword>
<dbReference type="EC" id="3.1.-.-" evidence="9"/>
<dbReference type="EMBL" id="JASNVH010000004">
    <property type="protein sequence ID" value="MDK4306575.1"/>
    <property type="molecule type" value="Genomic_DNA"/>
</dbReference>
<evidence type="ECO:0000256" key="1">
    <source>
        <dbReference type="ARBA" id="ARBA00010875"/>
    </source>
</evidence>
<dbReference type="PANTHER" id="PTHR46986">
    <property type="entry name" value="ENDORIBONUCLEASE YBEY, CHLOROPLASTIC"/>
    <property type="match status" value="1"/>
</dbReference>